<evidence type="ECO:0008006" key="3">
    <source>
        <dbReference type="Google" id="ProtNLM"/>
    </source>
</evidence>
<gene>
    <name evidence="1" type="ORF">C3747_27g249</name>
</gene>
<evidence type="ECO:0000313" key="1">
    <source>
        <dbReference type="EMBL" id="PWV15885.1"/>
    </source>
</evidence>
<dbReference type="VEuPathDB" id="TriTrypDB:TCSYLVIO_007822"/>
<protein>
    <recommendedName>
        <fullName evidence="3">Reverse transcriptase domain-containing protein</fullName>
    </recommendedName>
</protein>
<dbReference type="VEuPathDB" id="TriTrypDB:ECC02_007704"/>
<proteinExistence type="predicted"/>
<comment type="caution">
    <text evidence="1">The sequence shown here is derived from an EMBL/GenBank/DDBJ whole genome shotgun (WGS) entry which is preliminary data.</text>
</comment>
<dbReference type="VEuPathDB" id="TriTrypDB:TCDM_12452"/>
<dbReference type="VEuPathDB" id="TriTrypDB:Tc_MARK_7663"/>
<dbReference type="VEuPathDB" id="TriTrypDB:TcCLB.508885.30"/>
<dbReference type="Proteomes" id="UP000246078">
    <property type="component" value="Unassembled WGS sequence"/>
</dbReference>
<dbReference type="PANTHER" id="PTHR19446">
    <property type="entry name" value="REVERSE TRANSCRIPTASES"/>
    <property type="match status" value="1"/>
</dbReference>
<accession>A0A2V2X5W1</accession>
<dbReference type="VEuPathDB" id="TriTrypDB:C3747_27g249"/>
<evidence type="ECO:0000313" key="2">
    <source>
        <dbReference type="Proteomes" id="UP000246078"/>
    </source>
</evidence>
<dbReference type="AlphaFoldDB" id="A0A2V2X5W1"/>
<dbReference type="VEuPathDB" id="TriTrypDB:TcCL_Unassigned05201"/>
<dbReference type="VEuPathDB" id="TriTrypDB:TcG_01660"/>
<dbReference type="VEuPathDB" id="TriTrypDB:TcYC6_0039360"/>
<name>A0A2V2X5W1_TRYCR</name>
<dbReference type="VEuPathDB" id="TriTrypDB:TcBrA4_0026650"/>
<sequence length="291" mass="32649">MEQAESATEAAHEAHTLPHLETAYFESNVPEKRRNEIKPYAVAPLCFWRPARKDLEPHPARGGDIFTAWRRRILIFWNRLCSALNLAAYAPCLGNRRISLSVILCGFTCHTALYCCCCCCTPLVPGGWEMDRPFPPYVIDVNIRGSLLGSAPGPDDMLNEFLHRLGPVAHGTLRTMIHNSFANGSLPGSWKMGDAISIPKPGKDPCCPESYRPITLLSVLLKLAEGMTHRRLSALLPHHPRQFRICTSAFYVGRGGTCYRQITRGLNEFGIVEHERPGDDAPTRRPRRHRL</sequence>
<organism evidence="1 2">
    <name type="scientific">Trypanosoma cruzi</name>
    <dbReference type="NCBI Taxonomy" id="5693"/>
    <lineage>
        <taxon>Eukaryota</taxon>
        <taxon>Discoba</taxon>
        <taxon>Euglenozoa</taxon>
        <taxon>Kinetoplastea</taxon>
        <taxon>Metakinetoplastina</taxon>
        <taxon>Trypanosomatida</taxon>
        <taxon>Trypanosomatidae</taxon>
        <taxon>Trypanosoma</taxon>
        <taxon>Schizotrypanum</taxon>
    </lineage>
</organism>
<reference evidence="1 2" key="1">
    <citation type="journal article" date="2018" name="Microb. Genom.">
        <title>Expanding an expanded genome: long-read sequencing of Trypanosoma cruzi.</title>
        <authorList>
            <person name="Berna L."/>
            <person name="Rodriguez M."/>
            <person name="Chiribao M.L."/>
            <person name="Parodi-Talice A."/>
            <person name="Pita S."/>
            <person name="Rijo G."/>
            <person name="Alvarez-Valin F."/>
            <person name="Robello C."/>
        </authorList>
    </citation>
    <scope>NUCLEOTIDE SEQUENCE [LARGE SCALE GENOMIC DNA]</scope>
    <source>
        <strain evidence="1 2">TCC</strain>
    </source>
</reference>
<dbReference type="EMBL" id="PRFC01000027">
    <property type="protein sequence ID" value="PWV15885.1"/>
    <property type="molecule type" value="Genomic_DNA"/>
</dbReference>
<dbReference type="VEuPathDB" id="TriTrypDB:C4B63_223g1"/>